<dbReference type="FunCoup" id="D8THE4">
    <property type="interactions" value="2173"/>
</dbReference>
<evidence type="ECO:0000313" key="6">
    <source>
        <dbReference type="EMBL" id="EFJ52697.1"/>
    </source>
</evidence>
<dbReference type="Gene3D" id="1.20.120.1240">
    <property type="entry name" value="Dynamin, middle domain"/>
    <property type="match status" value="2"/>
</dbReference>
<dbReference type="InterPro" id="IPR022812">
    <property type="entry name" value="Dynamin"/>
</dbReference>
<dbReference type="AlphaFoldDB" id="D8THE4"/>
<accession>D8THE4</accession>
<dbReference type="GO" id="GO:0003924">
    <property type="term" value="F:GTPase activity"/>
    <property type="evidence" value="ECO:0007669"/>
    <property type="project" value="InterPro"/>
</dbReference>
<dbReference type="RefSeq" id="XP_002945702.1">
    <property type="nucleotide sequence ID" value="XM_002945656.1"/>
</dbReference>
<organism evidence="7">
    <name type="scientific">Volvox carteri f. nagariensis</name>
    <dbReference type="NCBI Taxonomy" id="3068"/>
    <lineage>
        <taxon>Eukaryota</taxon>
        <taxon>Viridiplantae</taxon>
        <taxon>Chlorophyta</taxon>
        <taxon>core chlorophytes</taxon>
        <taxon>Chlorophyceae</taxon>
        <taxon>CS clade</taxon>
        <taxon>Chlamydomonadales</taxon>
        <taxon>Volvocaceae</taxon>
        <taxon>Volvox</taxon>
    </lineage>
</organism>
<evidence type="ECO:0000256" key="3">
    <source>
        <dbReference type="RuleBase" id="RU003932"/>
    </source>
</evidence>
<feature type="domain" description="GED" evidence="4">
    <location>
        <begin position="713"/>
        <end position="804"/>
    </location>
</feature>
<dbReference type="InterPro" id="IPR003130">
    <property type="entry name" value="GED"/>
</dbReference>
<dbReference type="InterPro" id="IPR019762">
    <property type="entry name" value="Dynamin_GTPase_CS"/>
</dbReference>
<dbReference type="InterPro" id="IPR045063">
    <property type="entry name" value="Dynamin_N"/>
</dbReference>
<dbReference type="PANTHER" id="PTHR11566">
    <property type="entry name" value="DYNAMIN"/>
    <property type="match status" value="1"/>
</dbReference>
<dbReference type="InterPro" id="IPR001401">
    <property type="entry name" value="Dynamin_GTPase"/>
</dbReference>
<dbReference type="FunFam" id="3.40.50.300:FF:001027">
    <property type="entry name" value="dynamin-related protein 3A"/>
    <property type="match status" value="1"/>
</dbReference>
<dbReference type="SMART" id="SM00053">
    <property type="entry name" value="DYNc"/>
    <property type="match status" value="1"/>
</dbReference>
<dbReference type="InterPro" id="IPR030381">
    <property type="entry name" value="G_DYNAMIN_dom"/>
</dbReference>
<dbReference type="Gene3D" id="3.40.50.300">
    <property type="entry name" value="P-loop containing nucleotide triphosphate hydrolases"/>
    <property type="match status" value="1"/>
</dbReference>
<reference evidence="6 7" key="1">
    <citation type="journal article" date="2010" name="Science">
        <title>Genomic analysis of organismal complexity in the multicellular green alga Volvox carteri.</title>
        <authorList>
            <person name="Prochnik S.E."/>
            <person name="Umen J."/>
            <person name="Nedelcu A.M."/>
            <person name="Hallmann A."/>
            <person name="Miller S.M."/>
            <person name="Nishii I."/>
            <person name="Ferris P."/>
            <person name="Kuo A."/>
            <person name="Mitros T."/>
            <person name="Fritz-Laylin L.K."/>
            <person name="Hellsten U."/>
            <person name="Chapman J."/>
            <person name="Simakov O."/>
            <person name="Rensing S.A."/>
            <person name="Terry A."/>
            <person name="Pangilinan J."/>
            <person name="Kapitonov V."/>
            <person name="Jurka J."/>
            <person name="Salamov A."/>
            <person name="Shapiro H."/>
            <person name="Schmutz J."/>
            <person name="Grimwood J."/>
            <person name="Lindquist E."/>
            <person name="Lucas S."/>
            <person name="Grigoriev I.V."/>
            <person name="Schmitt R."/>
            <person name="Kirk D."/>
            <person name="Rokhsar D.S."/>
        </authorList>
    </citation>
    <scope>NUCLEOTIDE SEQUENCE [LARGE SCALE GENOMIC DNA]</scope>
    <source>
        <strain evidence="7">f. Nagariensis / Eve</strain>
    </source>
</reference>
<dbReference type="SUPFAM" id="SSF52540">
    <property type="entry name" value="P-loop containing nucleoside triphosphate hydrolases"/>
    <property type="match status" value="1"/>
</dbReference>
<dbReference type="KEGG" id="vcn:VOLCADRAFT_115648"/>
<dbReference type="eggNOG" id="KOG0446">
    <property type="taxonomic scope" value="Eukaryota"/>
</dbReference>
<keyword evidence="7" id="KW-1185">Reference proteome</keyword>
<proteinExistence type="inferred from homology"/>
<evidence type="ECO:0000256" key="2">
    <source>
        <dbReference type="ARBA" id="ARBA00023134"/>
    </source>
</evidence>
<dbReference type="Proteomes" id="UP000001058">
    <property type="component" value="Unassembled WGS sequence"/>
</dbReference>
<name>D8THE4_VOLCA</name>
<dbReference type="PANTHER" id="PTHR11566:SF21">
    <property type="entry name" value="DYNAMIN RELATED PROTEIN 1, ISOFORM A"/>
    <property type="match status" value="1"/>
</dbReference>
<dbReference type="PRINTS" id="PR00195">
    <property type="entry name" value="DYNAMIN"/>
</dbReference>
<comment type="similarity">
    <text evidence="3">Belongs to the TRAFAC class dynamin-like GTPase superfamily. Dynamin/Fzo/YdjA family.</text>
</comment>
<dbReference type="GO" id="GO:0005874">
    <property type="term" value="C:microtubule"/>
    <property type="evidence" value="ECO:0007669"/>
    <property type="project" value="TreeGrafter"/>
</dbReference>
<dbReference type="PROSITE" id="PS51718">
    <property type="entry name" value="G_DYNAMIN_2"/>
    <property type="match status" value="1"/>
</dbReference>
<dbReference type="PROSITE" id="PS51388">
    <property type="entry name" value="GED"/>
    <property type="match status" value="1"/>
</dbReference>
<feature type="domain" description="Dynamin-type G" evidence="5">
    <location>
        <begin position="34"/>
        <end position="307"/>
    </location>
</feature>
<sequence length="924" mass="96539">MAPDPSPDDTLGNSLIPIVNKLQDIFTQVTVDLKLDLPQVAVVGSQSSGKSSVLEALVGRDFLPRGNDIVTRRPLLLQLIKTAPGPSGRPSEWGEFLHAPGKMFYDFDRIRQEIQQETDRLVGANKNVSDKPIRLKIFSPRVLTMTLVDLPGLTRIPVGDQPGDIEARIREMALEYVRRPNCVILAVSPANVDLATSDALQLAQVADPEGVRTIGVLTKLDIMDRGTDAAHILRNAHIPLRLGYIGVVLRAQADIAAGLPMPECRKREEAFFASHPEYRDVAAHCGVGNLARRLNVILIEHIRGLLPGLRRRIHEALEARLGELRTLGDPEPVQSRSAKGAYLLQLLCDYAERYAAMLDGRHLDLNMAQQLSGGARVRAVFTEQFLPALDAEVSTVIRNGAGVSGSLMVPQEPFELLARRAVQQLMGPSLSCKERVHEELVRIAEAACPLETSRFPQLQRHLAHAVVDFIRSGAAPAEAMIRSLVECECDYINCDHPDFIGGRGAIRAVLQDRAARQAASSGQRKEAAEGSGPAAAGAAGGAVSGILPRKALTALENGNRLTSPAIGLKGLPDPGNSLDDMLLPTVGRRRRSESESDIVAMGAGGSGSSAAAAGTLSSGWFSWLLRDRPESGIGAHAGGSASGMGGVGGGGAGGVGGGGSAMVMGMGRGGDEGLAVAAAAAGGSLGPLPALLARQLAGGSGRSRLTDSELAEVEVVRRLVDSYFAISRKNLSDLVPKTIMHFMVHYTKRGLQQHLIKALYRDDLLDSVLTEADDVVARRSAAKEAVAVLRAAVAALEEVPNEMLMGAGGHGTSNGPSAAAGSGSGGLSANPFTAAVAAAADAAVAAAASTHSEGMPGYLLGNGVGVMGTGHGSLPPVPYTGGFGSPGYGGDGIDRSQSMVAAAHMAVVATSQLQPTALRTLEGL</sequence>
<dbReference type="CDD" id="cd08771">
    <property type="entry name" value="DLP_1"/>
    <property type="match status" value="1"/>
</dbReference>
<dbReference type="GO" id="GO:0008017">
    <property type="term" value="F:microtubule binding"/>
    <property type="evidence" value="ECO:0007669"/>
    <property type="project" value="TreeGrafter"/>
</dbReference>
<dbReference type="STRING" id="3068.D8THE4"/>
<dbReference type="Pfam" id="PF00350">
    <property type="entry name" value="Dynamin_N"/>
    <property type="match status" value="1"/>
</dbReference>
<dbReference type="InterPro" id="IPR000375">
    <property type="entry name" value="Dynamin_stalk"/>
</dbReference>
<evidence type="ECO:0000256" key="1">
    <source>
        <dbReference type="ARBA" id="ARBA00022741"/>
    </source>
</evidence>
<dbReference type="Pfam" id="PF02212">
    <property type="entry name" value="GED"/>
    <property type="match status" value="1"/>
</dbReference>
<dbReference type="SMART" id="SM00302">
    <property type="entry name" value="GED"/>
    <property type="match status" value="1"/>
</dbReference>
<evidence type="ECO:0000259" key="4">
    <source>
        <dbReference type="PROSITE" id="PS51388"/>
    </source>
</evidence>
<dbReference type="GO" id="GO:0005737">
    <property type="term" value="C:cytoplasm"/>
    <property type="evidence" value="ECO:0007669"/>
    <property type="project" value="TreeGrafter"/>
</dbReference>
<gene>
    <name evidence="6" type="primary">drp3</name>
    <name evidence="6" type="ORF">VOLCADRAFT_115648</name>
</gene>
<dbReference type="GO" id="GO:0005525">
    <property type="term" value="F:GTP binding"/>
    <property type="evidence" value="ECO:0007669"/>
    <property type="project" value="UniProtKB-KW"/>
</dbReference>
<dbReference type="GeneID" id="9621695"/>
<keyword evidence="1 3" id="KW-0547">Nucleotide-binding</keyword>
<evidence type="ECO:0000313" key="7">
    <source>
        <dbReference type="Proteomes" id="UP000001058"/>
    </source>
</evidence>
<evidence type="ECO:0000259" key="5">
    <source>
        <dbReference type="PROSITE" id="PS51718"/>
    </source>
</evidence>
<dbReference type="InterPro" id="IPR027417">
    <property type="entry name" value="P-loop_NTPase"/>
</dbReference>
<dbReference type="OrthoDB" id="5061070at2759"/>
<dbReference type="InParanoid" id="D8THE4"/>
<dbReference type="PROSITE" id="PS00410">
    <property type="entry name" value="G_DYNAMIN_1"/>
    <property type="match status" value="1"/>
</dbReference>
<dbReference type="GO" id="GO:0016020">
    <property type="term" value="C:membrane"/>
    <property type="evidence" value="ECO:0007669"/>
    <property type="project" value="TreeGrafter"/>
</dbReference>
<dbReference type="Pfam" id="PF01031">
    <property type="entry name" value="Dynamin_M"/>
    <property type="match status" value="1"/>
</dbReference>
<keyword evidence="2 3" id="KW-0342">GTP-binding</keyword>
<dbReference type="InterPro" id="IPR020850">
    <property type="entry name" value="GED_dom"/>
</dbReference>
<protein>
    <submittedName>
        <fullName evidence="6">Dynamin-related GTPase</fullName>
    </submittedName>
</protein>
<dbReference type="EMBL" id="GL378323">
    <property type="protein sequence ID" value="EFJ52697.1"/>
    <property type="molecule type" value="Genomic_DNA"/>
</dbReference>